<evidence type="ECO:0000313" key="2">
    <source>
        <dbReference type="EMBL" id="KGD67492.1"/>
    </source>
</evidence>
<keyword evidence="1" id="KW-1133">Transmembrane helix</keyword>
<feature type="transmembrane region" description="Helical" evidence="1">
    <location>
        <begin position="21"/>
        <end position="40"/>
    </location>
</feature>
<feature type="transmembrane region" description="Helical" evidence="1">
    <location>
        <begin position="337"/>
        <end position="359"/>
    </location>
</feature>
<proteinExistence type="predicted"/>
<dbReference type="Proteomes" id="UP000029554">
    <property type="component" value="Unassembled WGS sequence"/>
</dbReference>
<evidence type="ECO:0000256" key="1">
    <source>
        <dbReference type="SAM" id="Phobius"/>
    </source>
</evidence>
<feature type="transmembrane region" description="Helical" evidence="1">
    <location>
        <begin position="366"/>
        <end position="388"/>
    </location>
</feature>
<dbReference type="OrthoDB" id="996104at2"/>
<comment type="caution">
    <text evidence="2">The sequence shown here is derived from an EMBL/GenBank/DDBJ whole genome shotgun (WGS) entry which is preliminary data.</text>
</comment>
<feature type="transmembrane region" description="Helical" evidence="1">
    <location>
        <begin position="394"/>
        <end position="411"/>
    </location>
</feature>
<keyword evidence="1" id="KW-0812">Transmembrane</keyword>
<dbReference type="STRING" id="1453498.LG45_14920"/>
<sequence>MFKNIQKYLLINYPLLWNTKVVPTTFILIVINLIFFFIGLEKGKLDFFENDNNYTYDDEAVVIFFSILVSILLLILWLVFYFKNNSFKSFYPKRTLSLFKEWCIVLFISFLISLFTSSYYYGKDVRMRSYFTEQEAKNRCEILSKASFFVEGSYSNNYYDEDYDEIPVAEASKVSVIAADTAVVANDSIKFNGKKYSYFSLLNKNVNSYSFFDHESDSIRKKTIKTWLVNQQKDSIKSVFKQYLAIAKEHNLKGNIDENKWLDLIYDYPNFVNYREIGSSNMNYEYYDNVNQPQDSLNKYIKVVNGVKYEYYKYFVPEKSLNYNYSKISEAWVAPNMSFASILISFYFAIGLSLLIFGFRVTSGRNWLIAVISLGVISILLGIFSIIIRSDYSFALAVILLTLFTFIYFIVTISRKKSKNISGVILNAMLWLFPSFFPLIYYVILEILRDLAQAHPVDYLLSEYYPAIQFLKDYGVIFAYLNIAFIIIFMLFLSVKIKQWRGLAEG</sequence>
<keyword evidence="3" id="KW-1185">Reference proteome</keyword>
<evidence type="ECO:0000313" key="3">
    <source>
        <dbReference type="Proteomes" id="UP000029554"/>
    </source>
</evidence>
<reference evidence="2 3" key="1">
    <citation type="submission" date="2014-09" db="EMBL/GenBank/DDBJ databases">
        <title>Whole Genome Shotgun of Flavobacterium aquatile LMG 4008.</title>
        <authorList>
            <person name="Gale A.N."/>
            <person name="Pipes S.E."/>
            <person name="Newman J.D."/>
        </authorList>
    </citation>
    <scope>NUCLEOTIDE SEQUENCE [LARGE SCALE GENOMIC DNA]</scope>
    <source>
        <strain evidence="2 3">LMG 4008</strain>
    </source>
</reference>
<protein>
    <submittedName>
        <fullName evidence="2">Uncharacterized protein</fullName>
    </submittedName>
</protein>
<dbReference type="RefSeq" id="WP_035128356.1">
    <property type="nucleotide sequence ID" value="NZ_JRHH01000005.1"/>
</dbReference>
<gene>
    <name evidence="2" type="ORF">LG45_14920</name>
</gene>
<dbReference type="eggNOG" id="ENOG5032Z9N">
    <property type="taxonomic scope" value="Bacteria"/>
</dbReference>
<keyword evidence="1" id="KW-0472">Membrane</keyword>
<feature type="transmembrane region" description="Helical" evidence="1">
    <location>
        <begin position="60"/>
        <end position="82"/>
    </location>
</feature>
<organism evidence="2 3">
    <name type="scientific">Flavobacterium aquatile LMG 4008 = ATCC 11947</name>
    <dbReference type="NCBI Taxonomy" id="1453498"/>
    <lineage>
        <taxon>Bacteria</taxon>
        <taxon>Pseudomonadati</taxon>
        <taxon>Bacteroidota</taxon>
        <taxon>Flavobacteriia</taxon>
        <taxon>Flavobacteriales</taxon>
        <taxon>Flavobacteriaceae</taxon>
        <taxon>Flavobacterium</taxon>
    </lineage>
</organism>
<dbReference type="EMBL" id="JRHH01000005">
    <property type="protein sequence ID" value="KGD67492.1"/>
    <property type="molecule type" value="Genomic_DNA"/>
</dbReference>
<feature type="transmembrane region" description="Helical" evidence="1">
    <location>
        <begin position="423"/>
        <end position="444"/>
    </location>
</feature>
<feature type="transmembrane region" description="Helical" evidence="1">
    <location>
        <begin position="474"/>
        <end position="493"/>
    </location>
</feature>
<feature type="transmembrane region" description="Helical" evidence="1">
    <location>
        <begin position="102"/>
        <end position="121"/>
    </location>
</feature>
<dbReference type="AlphaFoldDB" id="A0A095SSD1"/>
<name>A0A095SSD1_9FLAO</name>
<accession>A0A095SSD1</accession>